<dbReference type="InterPro" id="IPR036794">
    <property type="entry name" value="ATP_F1_dsu/esu_C_sf"/>
</dbReference>
<comment type="similarity">
    <text evidence="3 11 12">Belongs to the ATPase epsilon chain family.</text>
</comment>
<dbReference type="InterPro" id="IPR001469">
    <property type="entry name" value="ATP_synth_F1_dsu/esu"/>
</dbReference>
<evidence type="ECO:0000313" key="16">
    <source>
        <dbReference type="EMBL" id="NBI06029.1"/>
    </source>
</evidence>
<dbReference type="Proteomes" id="UP000467132">
    <property type="component" value="Unassembled WGS sequence"/>
</dbReference>
<comment type="caution">
    <text evidence="16">The sequence shown here is derived from an EMBL/GenBank/DDBJ whole genome shotgun (WGS) entry which is preliminary data.</text>
</comment>
<dbReference type="NCBIfam" id="NF001846">
    <property type="entry name" value="PRK00571.1-3"/>
    <property type="match status" value="1"/>
</dbReference>
<dbReference type="PANTHER" id="PTHR13822">
    <property type="entry name" value="ATP SYNTHASE DELTA/EPSILON CHAIN"/>
    <property type="match status" value="1"/>
</dbReference>
<dbReference type="PANTHER" id="PTHR13822:SF10">
    <property type="entry name" value="ATP SYNTHASE EPSILON CHAIN, CHLOROPLASTIC"/>
    <property type="match status" value="1"/>
</dbReference>
<evidence type="ECO:0000256" key="8">
    <source>
        <dbReference type="ARBA" id="ARBA00023136"/>
    </source>
</evidence>
<keyword evidence="8 11" id="KW-0472">Membrane</keyword>
<gene>
    <name evidence="11" type="primary">atpC</name>
    <name evidence="16" type="ORF">D3Z33_04040</name>
</gene>
<feature type="domain" description="ATP synthase F1 complex delta/epsilon subunit N-terminal" evidence="15">
    <location>
        <begin position="5"/>
        <end position="83"/>
    </location>
</feature>
<evidence type="ECO:0000256" key="1">
    <source>
        <dbReference type="ARBA" id="ARBA00003543"/>
    </source>
</evidence>
<dbReference type="CDD" id="cd12152">
    <property type="entry name" value="F1-ATPase_delta"/>
    <property type="match status" value="1"/>
</dbReference>
<evidence type="ECO:0000256" key="11">
    <source>
        <dbReference type="HAMAP-Rule" id="MF_00530"/>
    </source>
</evidence>
<keyword evidence="9 11" id="KW-0139">CF(1)</keyword>
<dbReference type="NCBIfam" id="NF009980">
    <property type="entry name" value="PRK13446.1"/>
    <property type="match status" value="1"/>
</dbReference>
<dbReference type="HAMAP" id="MF_00530">
    <property type="entry name" value="ATP_synth_epsil_bac"/>
    <property type="match status" value="1"/>
</dbReference>
<dbReference type="NCBIfam" id="TIGR01216">
    <property type="entry name" value="ATP_synt_epsi"/>
    <property type="match status" value="1"/>
</dbReference>
<name>A0A845QW62_9CLOT</name>
<comment type="function">
    <text evidence="1 11">Produces ATP from ADP in the presence of a proton gradient across the membrane.</text>
</comment>
<accession>A0A845QW62</accession>
<proteinExistence type="inferred from homology"/>
<comment type="subunit">
    <text evidence="11 12">F-type ATPases have 2 components, CF(1) - the catalytic core - and CF(0) - the membrane proton channel. CF(1) has five subunits: alpha(3), beta(3), gamma(1), delta(1), epsilon(1). CF(0) has three main subunits: a, b and c.</text>
</comment>
<keyword evidence="17" id="KW-1185">Reference proteome</keyword>
<feature type="domain" description="ATP synthase epsilon subunit C-terminal" evidence="14">
    <location>
        <begin position="87"/>
        <end position="130"/>
    </location>
</feature>
<dbReference type="EMBL" id="QXXA01000005">
    <property type="protein sequence ID" value="NBI06029.1"/>
    <property type="molecule type" value="Genomic_DNA"/>
</dbReference>
<evidence type="ECO:0000256" key="7">
    <source>
        <dbReference type="ARBA" id="ARBA00023065"/>
    </source>
</evidence>
<evidence type="ECO:0000256" key="9">
    <source>
        <dbReference type="ARBA" id="ARBA00023196"/>
    </source>
</evidence>
<evidence type="ECO:0000256" key="10">
    <source>
        <dbReference type="ARBA" id="ARBA00023310"/>
    </source>
</evidence>
<dbReference type="Gene3D" id="2.60.15.10">
    <property type="entry name" value="F0F1 ATP synthase delta/epsilon subunit, N-terminal"/>
    <property type="match status" value="1"/>
</dbReference>
<keyword evidence="4 11" id="KW-0813">Transport</keyword>
<dbReference type="InterPro" id="IPR020547">
    <property type="entry name" value="ATP_synth_F1_esu_C"/>
</dbReference>
<evidence type="ECO:0000256" key="5">
    <source>
        <dbReference type="ARBA" id="ARBA00022475"/>
    </source>
</evidence>
<dbReference type="AlphaFoldDB" id="A0A845QW62"/>
<reference evidence="16 17" key="1">
    <citation type="submission" date="2018-08" db="EMBL/GenBank/DDBJ databases">
        <title>Murine metabolic-syndrome-specific gut microbial biobank.</title>
        <authorList>
            <person name="Liu C."/>
        </authorList>
    </citation>
    <scope>NUCLEOTIDE SEQUENCE [LARGE SCALE GENOMIC DNA]</scope>
    <source>
        <strain evidence="16 17">583</strain>
    </source>
</reference>
<keyword evidence="13" id="KW-0175">Coiled coil</keyword>
<dbReference type="Gene3D" id="1.20.5.440">
    <property type="entry name" value="ATP synthase delta/epsilon subunit, C-terminal domain"/>
    <property type="match status" value="1"/>
</dbReference>
<evidence type="ECO:0000259" key="15">
    <source>
        <dbReference type="Pfam" id="PF02823"/>
    </source>
</evidence>
<organism evidence="16 17">
    <name type="scientific">Senegalia massiliensis</name>
    <dbReference type="NCBI Taxonomy" id="1720316"/>
    <lineage>
        <taxon>Bacteria</taxon>
        <taxon>Bacillati</taxon>
        <taxon>Bacillota</taxon>
        <taxon>Clostridia</taxon>
        <taxon>Eubacteriales</taxon>
        <taxon>Clostridiaceae</taxon>
        <taxon>Senegalia</taxon>
    </lineage>
</organism>
<evidence type="ECO:0000256" key="3">
    <source>
        <dbReference type="ARBA" id="ARBA00005712"/>
    </source>
</evidence>
<feature type="coiled-coil region" evidence="13">
    <location>
        <begin position="91"/>
        <end position="118"/>
    </location>
</feature>
<dbReference type="RefSeq" id="WP_160196530.1">
    <property type="nucleotide sequence ID" value="NZ_QXXA01000005.1"/>
</dbReference>
<comment type="subcellular location">
    <subcellularLocation>
        <location evidence="2 11">Cell membrane</location>
        <topology evidence="2 11">Peripheral membrane protein</topology>
    </subcellularLocation>
</comment>
<dbReference type="Pfam" id="PF02823">
    <property type="entry name" value="ATP-synt_DE_N"/>
    <property type="match status" value="1"/>
</dbReference>
<evidence type="ECO:0000256" key="2">
    <source>
        <dbReference type="ARBA" id="ARBA00004202"/>
    </source>
</evidence>
<evidence type="ECO:0000256" key="4">
    <source>
        <dbReference type="ARBA" id="ARBA00022448"/>
    </source>
</evidence>
<keyword evidence="5 11" id="KW-1003">Cell membrane</keyword>
<dbReference type="GO" id="GO:0005524">
    <property type="term" value="F:ATP binding"/>
    <property type="evidence" value="ECO:0007669"/>
    <property type="project" value="UniProtKB-UniRule"/>
</dbReference>
<dbReference type="InterPro" id="IPR020546">
    <property type="entry name" value="ATP_synth_F1_dsu/esu_N"/>
</dbReference>
<keyword evidence="7 11" id="KW-0406">Ion transport</keyword>
<dbReference type="Pfam" id="PF00401">
    <property type="entry name" value="ATP-synt_DE"/>
    <property type="match status" value="1"/>
</dbReference>
<dbReference type="OrthoDB" id="9804110at2"/>
<keyword evidence="6 11" id="KW-0375">Hydrogen ion transport</keyword>
<dbReference type="GO" id="GO:0045259">
    <property type="term" value="C:proton-transporting ATP synthase complex"/>
    <property type="evidence" value="ECO:0007669"/>
    <property type="project" value="UniProtKB-KW"/>
</dbReference>
<keyword evidence="10 11" id="KW-0066">ATP synthesis</keyword>
<protein>
    <recommendedName>
        <fullName evidence="11">ATP synthase epsilon chain</fullName>
    </recommendedName>
    <alternativeName>
        <fullName evidence="11">ATP synthase F1 sector epsilon subunit</fullName>
    </alternativeName>
    <alternativeName>
        <fullName evidence="11">F-ATPase epsilon subunit</fullName>
    </alternativeName>
</protein>
<dbReference type="GO" id="GO:0005886">
    <property type="term" value="C:plasma membrane"/>
    <property type="evidence" value="ECO:0007669"/>
    <property type="project" value="UniProtKB-SubCell"/>
</dbReference>
<evidence type="ECO:0000256" key="12">
    <source>
        <dbReference type="RuleBase" id="RU003656"/>
    </source>
</evidence>
<evidence type="ECO:0000313" key="17">
    <source>
        <dbReference type="Proteomes" id="UP000467132"/>
    </source>
</evidence>
<sequence>MSATFDLEIVTPDRKFFEDEVEMVVVRGLEGDVGILKNHTPYVTPLAIGRVKIKQNGKYREATVAEGYLDVTKTKTTIVTDAAEWPEEIDLNRAELAKKRAEERLKRKESDMDAQRAEIALKKAINRINMKRR</sequence>
<dbReference type="GO" id="GO:0046933">
    <property type="term" value="F:proton-transporting ATP synthase activity, rotational mechanism"/>
    <property type="evidence" value="ECO:0007669"/>
    <property type="project" value="UniProtKB-UniRule"/>
</dbReference>
<evidence type="ECO:0000256" key="6">
    <source>
        <dbReference type="ARBA" id="ARBA00022781"/>
    </source>
</evidence>
<evidence type="ECO:0000256" key="13">
    <source>
        <dbReference type="SAM" id="Coils"/>
    </source>
</evidence>
<dbReference type="InterPro" id="IPR036771">
    <property type="entry name" value="ATPsynth_dsu/esu_N"/>
</dbReference>
<dbReference type="FunFam" id="1.20.5.440:FF:000001">
    <property type="entry name" value="ATP synthase epsilon chain"/>
    <property type="match status" value="1"/>
</dbReference>
<evidence type="ECO:0000259" key="14">
    <source>
        <dbReference type="Pfam" id="PF00401"/>
    </source>
</evidence>
<dbReference type="SUPFAM" id="SSF51344">
    <property type="entry name" value="Epsilon subunit of F1F0-ATP synthase N-terminal domain"/>
    <property type="match status" value="1"/>
</dbReference>
<dbReference type="SUPFAM" id="SSF46604">
    <property type="entry name" value="Epsilon subunit of F1F0-ATP synthase C-terminal domain"/>
    <property type="match status" value="1"/>
</dbReference>